<dbReference type="STRING" id="46177.SAMN05660976_01702"/>
<name>A0A1H7LXF6_9ACTN</name>
<dbReference type="Proteomes" id="UP000198953">
    <property type="component" value="Unassembled WGS sequence"/>
</dbReference>
<protein>
    <submittedName>
        <fullName evidence="1">Uncharacterized protein</fullName>
    </submittedName>
</protein>
<dbReference type="AlphaFoldDB" id="A0A1H7LXF6"/>
<gene>
    <name evidence="1" type="ORF">SAMN05660976_01702</name>
</gene>
<evidence type="ECO:0000313" key="1">
    <source>
        <dbReference type="EMBL" id="SEL03621.1"/>
    </source>
</evidence>
<sequence>MMNSGDVVFVSGAAGGVGSLSHQLGGGADRFPEPDRAAAEARGVELLPFSCHHTPGQVAAWREHFTRNSAWRDGVRASSTKVE</sequence>
<accession>A0A1H7LXF6</accession>
<dbReference type="EMBL" id="FOBF01000003">
    <property type="protein sequence ID" value="SEL03621.1"/>
    <property type="molecule type" value="Genomic_DNA"/>
</dbReference>
<evidence type="ECO:0000313" key="2">
    <source>
        <dbReference type="Proteomes" id="UP000198953"/>
    </source>
</evidence>
<keyword evidence="2" id="KW-1185">Reference proteome</keyword>
<reference evidence="1 2" key="1">
    <citation type="submission" date="2016-10" db="EMBL/GenBank/DDBJ databases">
        <authorList>
            <person name="de Groot N.N."/>
        </authorList>
    </citation>
    <scope>NUCLEOTIDE SEQUENCE [LARGE SCALE GENOMIC DNA]</scope>
    <source>
        <strain evidence="1 2">DSM 43357</strain>
    </source>
</reference>
<proteinExistence type="predicted"/>
<organism evidence="1 2">
    <name type="scientific">Nonomuraea pusilla</name>
    <dbReference type="NCBI Taxonomy" id="46177"/>
    <lineage>
        <taxon>Bacteria</taxon>
        <taxon>Bacillati</taxon>
        <taxon>Actinomycetota</taxon>
        <taxon>Actinomycetes</taxon>
        <taxon>Streptosporangiales</taxon>
        <taxon>Streptosporangiaceae</taxon>
        <taxon>Nonomuraea</taxon>
    </lineage>
</organism>